<dbReference type="AlphaFoldDB" id="A0A3B1C2J8"/>
<gene>
    <name evidence="1" type="ORF">MNBD_NITROSPINAE04-1813</name>
</gene>
<sequence>METARSLTPIISEEAFLVLVQAKSQNLLALLSVLKDENMVVNKPYYFTLLQEADRLEGFLDDHGARSNLRWLYFAELVACVRNFALAGFQLYHILDRYSDYFSGDSDHLKRDFQDKTDETLEYFTQVKLKFFDAMTEEVKSHGVDFQVTPIPTEEWRLKITPQLPYTITGEGVSDEEERMISIAQSYRKIAKHFKQSQLDRKTKKSTLDDIIPSKINETIMTDMEIKLHNLQSEYDTYIRGGPLESKEHISTLRGLTAIPMHLFEALKWLVHFYERHENNIRQSDVKAKISEMVNDDQLFASIMDYGLKFCGKYLNDGNKVAERILSSFVKPIKYELPIPKPQGFHARPATYVSLVVQEHGTDVSMLVNDEKFDCRSVLELLQAGGMLADSGEKTVIVEGDKRALDDLKILAEHNYCEDQDIPPELSYIRILRNL</sequence>
<reference evidence="1" key="1">
    <citation type="submission" date="2018-06" db="EMBL/GenBank/DDBJ databases">
        <authorList>
            <person name="Zhirakovskaya E."/>
        </authorList>
    </citation>
    <scope>NUCLEOTIDE SEQUENCE</scope>
</reference>
<proteinExistence type="predicted"/>
<accession>A0A3B1C2J8</accession>
<dbReference type="EMBL" id="UOGA01000277">
    <property type="protein sequence ID" value="VAX24726.1"/>
    <property type="molecule type" value="Genomic_DNA"/>
</dbReference>
<evidence type="ECO:0000313" key="1">
    <source>
        <dbReference type="EMBL" id="VAX24726.1"/>
    </source>
</evidence>
<dbReference type="InterPro" id="IPR035895">
    <property type="entry name" value="HPr-like_sf"/>
</dbReference>
<protein>
    <submittedName>
        <fullName evidence="1">Uncharacterized protein</fullName>
    </submittedName>
</protein>
<organism evidence="1">
    <name type="scientific">hydrothermal vent metagenome</name>
    <dbReference type="NCBI Taxonomy" id="652676"/>
    <lineage>
        <taxon>unclassified sequences</taxon>
        <taxon>metagenomes</taxon>
        <taxon>ecological metagenomes</taxon>
    </lineage>
</organism>
<name>A0A3B1C2J8_9ZZZZ</name>
<dbReference type="SUPFAM" id="SSF55594">
    <property type="entry name" value="HPr-like"/>
    <property type="match status" value="1"/>
</dbReference>
<dbReference type="Gene3D" id="3.30.1340.10">
    <property type="entry name" value="HPr-like"/>
    <property type="match status" value="1"/>
</dbReference>